<protein>
    <recommendedName>
        <fullName evidence="2">UspA domain-containing protein</fullName>
    </recommendedName>
</protein>
<evidence type="ECO:0000256" key="1">
    <source>
        <dbReference type="ARBA" id="ARBA00008791"/>
    </source>
</evidence>
<keyword evidence="4" id="KW-1185">Reference proteome</keyword>
<sequence>MRRIDRILLAINQSHPGRVEMRASLLAPALGVEAFDVLALKRAGSGMRPTTAYSHVQVDGGKLRALVDGEARPLGDFPLPDELDKVWTVRRGHPADVIAVTADSIRADLTLMAGSGRPRLPLWARPSRDADVVRLCQGAVLLVHGEPRHDYRNVVVATDFSRASLAAARTAALLAPDARFVFVHAFQQPETAMMRELELPLRVIRSYREQGWEAARRKLDEFVELFLHDVPPGRREVHAGRAFDVIRDCVRRQQADLLVLGRGACHPGARLSCTNVMQRLMDEGACDLLVGPDRHGDGSDRRLAA</sequence>
<gene>
    <name evidence="3" type="ORF">MasN3_33010</name>
</gene>
<dbReference type="Pfam" id="PF00582">
    <property type="entry name" value="Usp"/>
    <property type="match status" value="1"/>
</dbReference>
<evidence type="ECO:0000313" key="4">
    <source>
        <dbReference type="Proteomes" id="UP001163336"/>
    </source>
</evidence>
<proteinExistence type="inferred from homology"/>
<dbReference type="InterPro" id="IPR006016">
    <property type="entry name" value="UspA"/>
</dbReference>
<dbReference type="SUPFAM" id="SSF52402">
    <property type="entry name" value="Adenine nucleotide alpha hydrolases-like"/>
    <property type="match status" value="2"/>
</dbReference>
<dbReference type="Proteomes" id="UP001163336">
    <property type="component" value="Chromosome"/>
</dbReference>
<dbReference type="RefSeq" id="WP_281908673.1">
    <property type="nucleotide sequence ID" value="NZ_AP026966.1"/>
</dbReference>
<dbReference type="PANTHER" id="PTHR46268">
    <property type="entry name" value="STRESS RESPONSE PROTEIN NHAX"/>
    <property type="match status" value="1"/>
</dbReference>
<feature type="domain" description="UspA" evidence="2">
    <location>
        <begin position="151"/>
        <end position="290"/>
    </location>
</feature>
<comment type="similarity">
    <text evidence="1">Belongs to the universal stress protein A family.</text>
</comment>
<dbReference type="EMBL" id="AP026966">
    <property type="protein sequence ID" value="BDT59807.1"/>
    <property type="molecule type" value="Genomic_DNA"/>
</dbReference>
<reference evidence="3" key="1">
    <citation type="submission" date="2022-11" db="EMBL/GenBank/DDBJ databases">
        <title>Isolation and characterization of PLA-degrading bacterium Massilia sp. from Antarctic soil.</title>
        <authorList>
            <person name="Sato K."/>
            <person name="Gomez-Fuentes C."/>
            <person name="Ahmad S.A."/>
            <person name="Zulkharnain A."/>
        </authorList>
    </citation>
    <scope>NUCLEOTIDE SEQUENCE</scope>
    <source>
        <strain evidence="3">N-3</strain>
    </source>
</reference>
<name>A0ABN6TC56_9BURK</name>
<organism evidence="3 4">
    <name type="scientific">Massilia varians</name>
    <dbReference type="NCBI Taxonomy" id="457921"/>
    <lineage>
        <taxon>Bacteria</taxon>
        <taxon>Pseudomonadati</taxon>
        <taxon>Pseudomonadota</taxon>
        <taxon>Betaproteobacteria</taxon>
        <taxon>Burkholderiales</taxon>
        <taxon>Oxalobacteraceae</taxon>
        <taxon>Telluria group</taxon>
        <taxon>Massilia</taxon>
    </lineage>
</organism>
<evidence type="ECO:0000313" key="3">
    <source>
        <dbReference type="EMBL" id="BDT59807.1"/>
    </source>
</evidence>
<evidence type="ECO:0000259" key="2">
    <source>
        <dbReference type="Pfam" id="PF00582"/>
    </source>
</evidence>
<dbReference type="PANTHER" id="PTHR46268:SF23">
    <property type="entry name" value="UNIVERSAL STRESS PROTEIN A-RELATED"/>
    <property type="match status" value="1"/>
</dbReference>
<accession>A0ABN6TC56</accession>
<dbReference type="Gene3D" id="3.40.50.12370">
    <property type="match status" value="1"/>
</dbReference>